<keyword evidence="3" id="KW-1185">Reference proteome</keyword>
<protein>
    <recommendedName>
        <fullName evidence="1">Transposable element P transposase-like GTP-binding insertion domain-containing protein</fullName>
    </recommendedName>
</protein>
<evidence type="ECO:0000313" key="2">
    <source>
        <dbReference type="EMBL" id="CAB3988334.1"/>
    </source>
</evidence>
<sequence>MLKVKLATQVLSTSVAIALEESENDEVLGTAEFCRMINDFFDCTNVRSLTEHEKKRNPLIKPYSSQDDERFSWLKDVFLNYLETWKQSTTTREGNYSTDDRGKMFLSLQTYKGFQYVLSERFMQDVLEDYFGHQQAKGGRSDNPTAQQFGYNDLTIAAQRDIAPVLRGNVGGRYKKQKWNVVSDVPVKKRKKDKKPK</sequence>
<dbReference type="AlphaFoldDB" id="A0A6S7G5A7"/>
<gene>
    <name evidence="2" type="ORF">PACLA_8A047427</name>
</gene>
<name>A0A6S7G5A7_PARCT</name>
<proteinExistence type="predicted"/>
<evidence type="ECO:0000313" key="3">
    <source>
        <dbReference type="Proteomes" id="UP001152795"/>
    </source>
</evidence>
<dbReference type="Pfam" id="PF21788">
    <property type="entry name" value="TNP-like_GBD"/>
    <property type="match status" value="1"/>
</dbReference>
<dbReference type="EMBL" id="CACRXK020001307">
    <property type="protein sequence ID" value="CAB3988334.1"/>
    <property type="molecule type" value="Genomic_DNA"/>
</dbReference>
<dbReference type="InterPro" id="IPR048366">
    <property type="entry name" value="TNP-like_GBD"/>
</dbReference>
<dbReference type="OrthoDB" id="6537918at2759"/>
<dbReference type="Proteomes" id="UP001152795">
    <property type="component" value="Unassembled WGS sequence"/>
</dbReference>
<evidence type="ECO:0000259" key="1">
    <source>
        <dbReference type="Pfam" id="PF21788"/>
    </source>
</evidence>
<comment type="caution">
    <text evidence="2">The sequence shown here is derived from an EMBL/GenBank/DDBJ whole genome shotgun (WGS) entry which is preliminary data.</text>
</comment>
<accession>A0A6S7G5A7</accession>
<organism evidence="2 3">
    <name type="scientific">Paramuricea clavata</name>
    <name type="common">Red gorgonian</name>
    <name type="synonym">Violescent sea-whip</name>
    <dbReference type="NCBI Taxonomy" id="317549"/>
    <lineage>
        <taxon>Eukaryota</taxon>
        <taxon>Metazoa</taxon>
        <taxon>Cnidaria</taxon>
        <taxon>Anthozoa</taxon>
        <taxon>Octocorallia</taxon>
        <taxon>Malacalcyonacea</taxon>
        <taxon>Plexauridae</taxon>
        <taxon>Paramuricea</taxon>
    </lineage>
</organism>
<feature type="domain" description="Transposable element P transposase-like GTP-binding insertion" evidence="1">
    <location>
        <begin position="2"/>
        <end position="55"/>
    </location>
</feature>
<reference evidence="2" key="1">
    <citation type="submission" date="2020-04" db="EMBL/GenBank/DDBJ databases">
        <authorList>
            <person name="Alioto T."/>
            <person name="Alioto T."/>
            <person name="Gomez Garrido J."/>
        </authorList>
    </citation>
    <scope>NUCLEOTIDE SEQUENCE</scope>
    <source>
        <strain evidence="2">A484AB</strain>
    </source>
</reference>